<proteinExistence type="predicted"/>
<protein>
    <recommendedName>
        <fullName evidence="4">F-box domain-containing protein</fullName>
    </recommendedName>
</protein>
<feature type="compositionally biased region" description="Low complexity" evidence="1">
    <location>
        <begin position="605"/>
        <end position="617"/>
    </location>
</feature>
<sequence length="738" mass="80921">MNADSLERRLPDELWIQIFEMALEEDILLQPVLPNSLSDYAWYVDTSKDQWALRSPQEGLALAQKENWDTKRALWKSCRRFNNLVQPYLYRCLSFDDPSHIPKFNRSLGITSGEGEKGKRTKEDTLLGRYTKRVFVAHAKLQNDNLVEALSLLVSHTTSLQSLIIDSSSSFSLFPIPSAFASLAQAITSTPIRKTLHTLHLHAVPYESLSHLILTFDSLRRNLVVAHVHISSPKGEEDVKLGSSAGLNMTLSKVRQLGLSGRFGALMEQIICGGWDLPELRALSVDVGSGRVEMPDLVGFLCGGTSGAAGGESVGGVSAGDNVWEGVGEKLWFLDIQASALQPELNIGKILDTCTQLRTFGFNADWRFPAPGNQLPGQGQQQEHAQAQITLPGAPHHHINTILLHGLNYAFNSGLSGQGSITGGGGFMAHFIRRSNDMNFAALTKEQFPSLKRVRVASGRVLKELEQNGGPTSSSAAAEAAGTNGNDAGGGGWATVFSQATAVLNHPSSVSPYGAGGGMDRWERWYDQCAVLGVLLEDCTGGVLGQLPPPLDYDESDSEDEDDDWESDWESAEEQWEEAQKEEEEEEEKEEEEEEEEEVAEALLSPSDSDSDSGSPKPDTKGKGKAVSPSGTKRRNRPRLSIEETQPYVHRVQEMTRSIPPPPTPPDSPKKPSNTKFKFKSGAGLSRPHVTELRRLVEECRVFEQEGEREGRSFMRAREMATLMGTNDDDMFSESSGA</sequence>
<evidence type="ECO:0008006" key="4">
    <source>
        <dbReference type="Google" id="ProtNLM"/>
    </source>
</evidence>
<feature type="compositionally biased region" description="Low complexity" evidence="1">
    <location>
        <begin position="469"/>
        <end position="484"/>
    </location>
</feature>
<dbReference type="EMBL" id="JBAHYK010000013">
    <property type="protein sequence ID" value="KAL0581277.1"/>
    <property type="molecule type" value="Genomic_DNA"/>
</dbReference>
<comment type="caution">
    <text evidence="2">The sequence shown here is derived from an EMBL/GenBank/DDBJ whole genome shotgun (WGS) entry which is preliminary data.</text>
</comment>
<evidence type="ECO:0000313" key="3">
    <source>
        <dbReference type="Proteomes" id="UP001465976"/>
    </source>
</evidence>
<keyword evidence="3" id="KW-1185">Reference proteome</keyword>
<feature type="region of interest" description="Disordered" evidence="1">
    <location>
        <begin position="465"/>
        <end position="484"/>
    </location>
</feature>
<gene>
    <name evidence="2" type="ORF">V5O48_000760</name>
</gene>
<evidence type="ECO:0000256" key="1">
    <source>
        <dbReference type="SAM" id="MobiDB-lite"/>
    </source>
</evidence>
<name>A0ABR3G117_9AGAR</name>
<reference evidence="2 3" key="1">
    <citation type="submission" date="2024-02" db="EMBL/GenBank/DDBJ databases">
        <title>A draft genome for the cacao thread blight pathogen Marasmius crinis-equi.</title>
        <authorList>
            <person name="Cohen S.P."/>
            <person name="Baruah I.K."/>
            <person name="Amoako-Attah I."/>
            <person name="Bukari Y."/>
            <person name="Meinhardt L.W."/>
            <person name="Bailey B.A."/>
        </authorList>
    </citation>
    <scope>NUCLEOTIDE SEQUENCE [LARGE SCALE GENOMIC DNA]</scope>
    <source>
        <strain evidence="2 3">GH-76</strain>
    </source>
</reference>
<dbReference type="Proteomes" id="UP001465976">
    <property type="component" value="Unassembled WGS sequence"/>
</dbReference>
<feature type="region of interest" description="Disordered" evidence="1">
    <location>
        <begin position="546"/>
        <end position="687"/>
    </location>
</feature>
<accession>A0ABR3G117</accession>
<feature type="compositionally biased region" description="Acidic residues" evidence="1">
    <location>
        <begin position="552"/>
        <end position="600"/>
    </location>
</feature>
<organism evidence="2 3">
    <name type="scientific">Marasmius crinis-equi</name>
    <dbReference type="NCBI Taxonomy" id="585013"/>
    <lineage>
        <taxon>Eukaryota</taxon>
        <taxon>Fungi</taxon>
        <taxon>Dikarya</taxon>
        <taxon>Basidiomycota</taxon>
        <taxon>Agaricomycotina</taxon>
        <taxon>Agaricomycetes</taxon>
        <taxon>Agaricomycetidae</taxon>
        <taxon>Agaricales</taxon>
        <taxon>Marasmiineae</taxon>
        <taxon>Marasmiaceae</taxon>
        <taxon>Marasmius</taxon>
    </lineage>
</organism>
<evidence type="ECO:0000313" key="2">
    <source>
        <dbReference type="EMBL" id="KAL0581277.1"/>
    </source>
</evidence>